<evidence type="ECO:0000256" key="5">
    <source>
        <dbReference type="SAM" id="Phobius"/>
    </source>
</evidence>
<dbReference type="PANTHER" id="PTHR23121">
    <property type="entry name" value="SODIUM-DEPENDENT GLUCOSE TRANSPORTER 1"/>
    <property type="match status" value="1"/>
</dbReference>
<feature type="compositionally biased region" description="Basic and acidic residues" evidence="4">
    <location>
        <begin position="68"/>
        <end position="84"/>
    </location>
</feature>
<protein>
    <submittedName>
        <fullName evidence="6">Sodium-dependent glucose transporter 1</fullName>
    </submittedName>
</protein>
<feature type="transmembrane region" description="Helical" evidence="5">
    <location>
        <begin position="99"/>
        <end position="117"/>
    </location>
</feature>
<feature type="transmembrane region" description="Helical" evidence="5">
    <location>
        <begin position="308"/>
        <end position="331"/>
    </location>
</feature>
<organism evidence="6 7">
    <name type="scientific">Mizuhopecten yessoensis</name>
    <name type="common">Japanese scallop</name>
    <name type="synonym">Patinopecten yessoensis</name>
    <dbReference type="NCBI Taxonomy" id="6573"/>
    <lineage>
        <taxon>Eukaryota</taxon>
        <taxon>Metazoa</taxon>
        <taxon>Spiralia</taxon>
        <taxon>Lophotrochozoa</taxon>
        <taxon>Mollusca</taxon>
        <taxon>Bivalvia</taxon>
        <taxon>Autobranchia</taxon>
        <taxon>Pteriomorphia</taxon>
        <taxon>Pectinida</taxon>
        <taxon>Pectinoidea</taxon>
        <taxon>Pectinidae</taxon>
        <taxon>Mizuhopecten</taxon>
    </lineage>
</organism>
<dbReference type="InterPro" id="IPR036259">
    <property type="entry name" value="MFS_trans_sf"/>
</dbReference>
<keyword evidence="3 5" id="KW-0472">Membrane</keyword>
<dbReference type="Proteomes" id="UP000242188">
    <property type="component" value="Unassembled WGS sequence"/>
</dbReference>
<comment type="caution">
    <text evidence="6">The sequence shown here is derived from an EMBL/GenBank/DDBJ whole genome shotgun (WGS) entry which is preliminary data.</text>
</comment>
<proteinExistence type="predicted"/>
<evidence type="ECO:0000256" key="3">
    <source>
        <dbReference type="ARBA" id="ARBA00023136"/>
    </source>
</evidence>
<keyword evidence="6" id="KW-0813">Transport</keyword>
<feature type="transmembrane region" description="Helical" evidence="5">
    <location>
        <begin position="138"/>
        <end position="159"/>
    </location>
</feature>
<dbReference type="PANTHER" id="PTHR23121:SF9">
    <property type="entry name" value="SODIUM-DEPENDENT GLUCOSE TRANSPORTER 1"/>
    <property type="match status" value="1"/>
</dbReference>
<dbReference type="Pfam" id="PF07690">
    <property type="entry name" value="MFS_1"/>
    <property type="match status" value="1"/>
</dbReference>
<reference evidence="6 7" key="1">
    <citation type="journal article" date="2017" name="Nat. Ecol. Evol.">
        <title>Scallop genome provides insights into evolution of bilaterian karyotype and development.</title>
        <authorList>
            <person name="Wang S."/>
            <person name="Zhang J."/>
            <person name="Jiao W."/>
            <person name="Li J."/>
            <person name="Xun X."/>
            <person name="Sun Y."/>
            <person name="Guo X."/>
            <person name="Huan P."/>
            <person name="Dong B."/>
            <person name="Zhang L."/>
            <person name="Hu X."/>
            <person name="Sun X."/>
            <person name="Wang J."/>
            <person name="Zhao C."/>
            <person name="Wang Y."/>
            <person name="Wang D."/>
            <person name="Huang X."/>
            <person name="Wang R."/>
            <person name="Lv J."/>
            <person name="Li Y."/>
            <person name="Zhang Z."/>
            <person name="Liu B."/>
            <person name="Lu W."/>
            <person name="Hui Y."/>
            <person name="Liang J."/>
            <person name="Zhou Z."/>
            <person name="Hou R."/>
            <person name="Li X."/>
            <person name="Liu Y."/>
            <person name="Li H."/>
            <person name="Ning X."/>
            <person name="Lin Y."/>
            <person name="Zhao L."/>
            <person name="Xing Q."/>
            <person name="Dou J."/>
            <person name="Li Y."/>
            <person name="Mao J."/>
            <person name="Guo H."/>
            <person name="Dou H."/>
            <person name="Li T."/>
            <person name="Mu C."/>
            <person name="Jiang W."/>
            <person name="Fu Q."/>
            <person name="Fu X."/>
            <person name="Miao Y."/>
            <person name="Liu J."/>
            <person name="Yu Q."/>
            <person name="Li R."/>
            <person name="Liao H."/>
            <person name="Li X."/>
            <person name="Kong Y."/>
            <person name="Jiang Z."/>
            <person name="Chourrout D."/>
            <person name="Li R."/>
            <person name="Bao Z."/>
        </authorList>
    </citation>
    <scope>NUCLEOTIDE SEQUENCE [LARGE SCALE GENOMIC DNA]</scope>
    <source>
        <strain evidence="6 7">PY_sf001</strain>
    </source>
</reference>
<feature type="transmembrane region" description="Helical" evidence="5">
    <location>
        <begin position="359"/>
        <end position="377"/>
    </location>
</feature>
<evidence type="ECO:0000313" key="7">
    <source>
        <dbReference type="Proteomes" id="UP000242188"/>
    </source>
</evidence>
<feature type="transmembrane region" description="Helical" evidence="5">
    <location>
        <begin position="519"/>
        <end position="543"/>
    </location>
</feature>
<feature type="transmembrane region" description="Helical" evidence="5">
    <location>
        <begin position="457"/>
        <end position="478"/>
    </location>
</feature>
<feature type="transmembrane region" description="Helical" evidence="5">
    <location>
        <begin position="431"/>
        <end position="451"/>
    </location>
</feature>
<feature type="transmembrane region" description="Helical" evidence="5">
    <location>
        <begin position="165"/>
        <end position="188"/>
    </location>
</feature>
<evidence type="ECO:0000256" key="1">
    <source>
        <dbReference type="ARBA" id="ARBA00022692"/>
    </source>
</evidence>
<dbReference type="InterPro" id="IPR011701">
    <property type="entry name" value="MFS"/>
</dbReference>
<sequence>MADDPKLPNHDEILSLLVKEGENGGVHLPESQNNQRNKEKSEEAAGNLPPTKSLDAEKRDITPSASKGEMENEKEDTPSDEKMSFMEKMKTDDSYKEKVFLSLSICWSFVILGWLVAQFGPSFLDLRIITNTDLKKASSYLTSGSVGYLVGSLISGLLFDRFNKVLLLFLYTFTGVFFSAILPWCYLYELMMTVQFCRGFYGGGLDTGGNALLISTWGQDGRSFLQALHFSFAIGGIVSPLVTAPFLLEERDIRTDNSSLRLNGTIYDTDFNMSQILYNTSISSFTQPGMSTTTPDPASGYKAEDSKLYIAFTISAAMNLSSAIPFLILYLRARRRKRKNSIKKVEDSKRITRELTIEYKVLVLVSVCLFLGVYCAVEDTFNAFLTTFCVKHMGWTKAHGSYATSLYWAVYGFGRFSGIWLIKWIKPDKMICGFTVALGCVFGGLLAFAHYRIDGGIWASAILAGAAMSIIFPTVFSWTEDELLPVSGKVASLFLISASSGTMINPILLGYLMDTLSPLWFTYLLFGETIVLILLFIILLLIARILKAKFGTSCTFKDVEIELKSEDDVETESLVDAVQTVSLNGNKDV</sequence>
<feature type="region of interest" description="Disordered" evidence="4">
    <location>
        <begin position="18"/>
        <end position="84"/>
    </location>
</feature>
<keyword evidence="7" id="KW-1185">Reference proteome</keyword>
<name>A0A210QG31_MIZYE</name>
<keyword evidence="6" id="KW-0762">Sugar transport</keyword>
<dbReference type="OrthoDB" id="9626824at2759"/>
<feature type="transmembrane region" description="Helical" evidence="5">
    <location>
        <begin position="490"/>
        <end position="513"/>
    </location>
</feature>
<dbReference type="GO" id="GO:0022857">
    <property type="term" value="F:transmembrane transporter activity"/>
    <property type="evidence" value="ECO:0007669"/>
    <property type="project" value="InterPro"/>
</dbReference>
<dbReference type="AlphaFoldDB" id="A0A210QG31"/>
<evidence type="ECO:0000256" key="2">
    <source>
        <dbReference type="ARBA" id="ARBA00022989"/>
    </source>
</evidence>
<keyword evidence="1 5" id="KW-0812">Transmembrane</keyword>
<feature type="transmembrane region" description="Helical" evidence="5">
    <location>
        <begin position="405"/>
        <end position="424"/>
    </location>
</feature>
<dbReference type="STRING" id="6573.A0A210QG31"/>
<accession>A0A210QG31</accession>
<dbReference type="SUPFAM" id="SSF103473">
    <property type="entry name" value="MFS general substrate transporter"/>
    <property type="match status" value="1"/>
</dbReference>
<keyword evidence="2 5" id="KW-1133">Transmembrane helix</keyword>
<dbReference type="EMBL" id="NEDP02003819">
    <property type="protein sequence ID" value="OWF47704.1"/>
    <property type="molecule type" value="Genomic_DNA"/>
</dbReference>
<dbReference type="Gene3D" id="1.20.1250.20">
    <property type="entry name" value="MFS general substrate transporter like domains"/>
    <property type="match status" value="2"/>
</dbReference>
<evidence type="ECO:0000256" key="4">
    <source>
        <dbReference type="SAM" id="MobiDB-lite"/>
    </source>
</evidence>
<gene>
    <name evidence="6" type="ORF">KP79_PYT19345</name>
</gene>
<evidence type="ECO:0000313" key="6">
    <source>
        <dbReference type="EMBL" id="OWF47704.1"/>
    </source>
</evidence>